<evidence type="ECO:0000313" key="2">
    <source>
        <dbReference type="Proteomes" id="UP001195769"/>
    </source>
</evidence>
<reference evidence="1" key="1">
    <citation type="journal article" date="2020" name="New Phytol.">
        <title>Comparative genomics reveals dynamic genome evolution in host specialist ectomycorrhizal fungi.</title>
        <authorList>
            <person name="Lofgren L.A."/>
            <person name="Nguyen N.H."/>
            <person name="Vilgalys R."/>
            <person name="Ruytinx J."/>
            <person name="Liao H.L."/>
            <person name="Branco S."/>
            <person name="Kuo A."/>
            <person name="LaButti K."/>
            <person name="Lipzen A."/>
            <person name="Andreopoulos W."/>
            <person name="Pangilinan J."/>
            <person name="Riley R."/>
            <person name="Hundley H."/>
            <person name="Na H."/>
            <person name="Barry K."/>
            <person name="Grigoriev I.V."/>
            <person name="Stajich J.E."/>
            <person name="Kennedy P.G."/>
        </authorList>
    </citation>
    <scope>NUCLEOTIDE SEQUENCE</scope>
    <source>
        <strain evidence="1">FC203</strain>
    </source>
</reference>
<dbReference type="GeneID" id="64670314"/>
<protein>
    <submittedName>
        <fullName evidence="1">Uncharacterized protein</fullName>
    </submittedName>
</protein>
<dbReference type="EMBL" id="JABBWK010000109">
    <property type="protein sequence ID" value="KAG1893061.1"/>
    <property type="molecule type" value="Genomic_DNA"/>
</dbReference>
<comment type="caution">
    <text evidence="1">The sequence shown here is derived from an EMBL/GenBank/DDBJ whole genome shotgun (WGS) entry which is preliminary data.</text>
</comment>
<dbReference type="Proteomes" id="UP001195769">
    <property type="component" value="Unassembled WGS sequence"/>
</dbReference>
<proteinExistence type="predicted"/>
<dbReference type="AlphaFoldDB" id="A0AAD4DSD7"/>
<sequence length="147" mass="16739">MERTPVDLDQLAYLAVLPDMQTSMDFILALRSASLDDPIAKLDEDAKKNLREPLRELPNVVDPIVRHGITMYYALEHSSRNAYERICASMQRTYPDAEAMPSFRRTERIIAEYTGIKSITHDMCPDTCIAFTGPFTDLDQCPICHKT</sequence>
<dbReference type="RefSeq" id="XP_041218637.1">
    <property type="nucleotide sequence ID" value="XM_041376016.1"/>
</dbReference>
<accession>A0AAD4DSD7</accession>
<keyword evidence="2" id="KW-1185">Reference proteome</keyword>
<name>A0AAD4DSD7_9AGAM</name>
<evidence type="ECO:0000313" key="1">
    <source>
        <dbReference type="EMBL" id="KAG1893061.1"/>
    </source>
</evidence>
<organism evidence="1 2">
    <name type="scientific">Suillus fuscotomentosus</name>
    <dbReference type="NCBI Taxonomy" id="1912939"/>
    <lineage>
        <taxon>Eukaryota</taxon>
        <taxon>Fungi</taxon>
        <taxon>Dikarya</taxon>
        <taxon>Basidiomycota</taxon>
        <taxon>Agaricomycotina</taxon>
        <taxon>Agaricomycetes</taxon>
        <taxon>Agaricomycetidae</taxon>
        <taxon>Boletales</taxon>
        <taxon>Suillineae</taxon>
        <taxon>Suillaceae</taxon>
        <taxon>Suillus</taxon>
    </lineage>
</organism>
<gene>
    <name evidence="1" type="ORF">F5891DRAFT_963520</name>
</gene>